<evidence type="ECO:0000313" key="2">
    <source>
        <dbReference type="Proteomes" id="UP000838878"/>
    </source>
</evidence>
<reference evidence="1" key="1">
    <citation type="submission" date="2021-12" db="EMBL/GenBank/DDBJ databases">
        <authorList>
            <person name="Martin H S."/>
        </authorList>
    </citation>
    <scope>NUCLEOTIDE SEQUENCE</scope>
</reference>
<organism evidence="1 2">
    <name type="scientific">Brenthis ino</name>
    <name type="common">lesser marbled fritillary</name>
    <dbReference type="NCBI Taxonomy" id="405034"/>
    <lineage>
        <taxon>Eukaryota</taxon>
        <taxon>Metazoa</taxon>
        <taxon>Ecdysozoa</taxon>
        <taxon>Arthropoda</taxon>
        <taxon>Hexapoda</taxon>
        <taxon>Insecta</taxon>
        <taxon>Pterygota</taxon>
        <taxon>Neoptera</taxon>
        <taxon>Endopterygota</taxon>
        <taxon>Lepidoptera</taxon>
        <taxon>Glossata</taxon>
        <taxon>Ditrysia</taxon>
        <taxon>Papilionoidea</taxon>
        <taxon>Nymphalidae</taxon>
        <taxon>Heliconiinae</taxon>
        <taxon>Argynnini</taxon>
        <taxon>Brenthis</taxon>
    </lineage>
</organism>
<evidence type="ECO:0000313" key="1">
    <source>
        <dbReference type="EMBL" id="CAH0726876.1"/>
    </source>
</evidence>
<feature type="non-terminal residue" evidence="1">
    <location>
        <position position="126"/>
    </location>
</feature>
<gene>
    <name evidence="1" type="ORF">BINO364_LOCUS12290</name>
</gene>
<dbReference type="Proteomes" id="UP000838878">
    <property type="component" value="Chromosome 6"/>
</dbReference>
<dbReference type="EMBL" id="OV170226">
    <property type="protein sequence ID" value="CAH0726876.1"/>
    <property type="molecule type" value="Genomic_DNA"/>
</dbReference>
<dbReference type="OrthoDB" id="6906150at2759"/>
<keyword evidence="2" id="KW-1185">Reference proteome</keyword>
<name>A0A8J9UUW9_9NEOP</name>
<accession>A0A8J9UUW9</accession>
<proteinExistence type="predicted"/>
<protein>
    <submittedName>
        <fullName evidence="1">Uncharacterized protein</fullName>
    </submittedName>
</protein>
<sequence>MEFKLSEICSLLGDRIEQYNSVAKKRRIERDVSILGSTAMKSKYARLTSTPNNNLRTSKDIHFSILETPNTIIPLSSPVSFSSATKVPTRETPIRSTPKRKVMRVHKKIISQPKRLIFYDSDDCED</sequence>
<dbReference type="AlphaFoldDB" id="A0A8J9UUW9"/>